<dbReference type="GO" id="GO:0008837">
    <property type="term" value="F:diaminopimelate epimerase activity"/>
    <property type="evidence" value="ECO:0007669"/>
    <property type="project" value="UniProtKB-UniRule"/>
</dbReference>
<sequence length="276" mass="30984">MTNLKFHKMEGAGNDFVVLDNRQYRFSLDEIIEFTPKLCTRRFGVGADGLLVLEEPQRDDVDYTMIYRNADGSDAGMCGNGARCLALFAARNGFKHSHRFNVHDNMYQAEVTKMDDRVRIHFPVEVQPETIQLDGIELIKADAATEHLVRFVDKESLEAEEQLVSTGRKLRYHEQVNPPGTNVNFVQYEEGETSINLQTYERGVENLTLACGTGALASAIATHFQSKTNSESASYEVSVKGGTLEVSFDFNEDTNTYHHLILTGPSHFVFEGSIFV</sequence>
<feature type="active site" description="Proton donor" evidence="8">
    <location>
        <position position="78"/>
    </location>
</feature>
<proteinExistence type="inferred from homology"/>
<dbReference type="Pfam" id="PF01678">
    <property type="entry name" value="DAP_epimerase"/>
    <property type="match status" value="2"/>
</dbReference>
<comment type="subcellular location">
    <subcellularLocation>
        <location evidence="8">Cytoplasm</location>
    </subcellularLocation>
</comment>
<dbReference type="OrthoDB" id="9805408at2"/>
<gene>
    <name evidence="8" type="primary">dapF</name>
    <name evidence="10" type="ORF">SAMN06265219_104167</name>
</gene>
<feature type="binding site" evidence="8">
    <location>
        <position position="182"/>
    </location>
    <ligand>
        <name>substrate</name>
    </ligand>
</feature>
<keyword evidence="6 8" id="KW-0413">Isomerase</keyword>
<dbReference type="SUPFAM" id="SSF54506">
    <property type="entry name" value="Diaminopimelate epimerase-like"/>
    <property type="match status" value="2"/>
</dbReference>
<comment type="subunit">
    <text evidence="8">Homodimer.</text>
</comment>
<comment type="caution">
    <text evidence="8">Lacks conserved residue(s) required for the propagation of feature annotation.</text>
</comment>
<dbReference type="InterPro" id="IPR018510">
    <property type="entry name" value="DAP_epimerase_AS"/>
</dbReference>
<dbReference type="EMBL" id="FXTP01000004">
    <property type="protein sequence ID" value="SMO54525.1"/>
    <property type="molecule type" value="Genomic_DNA"/>
</dbReference>
<feature type="binding site" evidence="8">
    <location>
        <begin position="212"/>
        <end position="213"/>
    </location>
    <ligand>
        <name>substrate</name>
    </ligand>
</feature>
<name>A0A521C5A1_9BACT</name>
<reference evidence="10 11" key="1">
    <citation type="submission" date="2017-05" db="EMBL/GenBank/DDBJ databases">
        <authorList>
            <person name="Varghese N."/>
            <person name="Submissions S."/>
        </authorList>
    </citation>
    <scope>NUCLEOTIDE SEQUENCE [LARGE SCALE GENOMIC DNA]</scope>
    <source>
        <strain evidence="10 11">DSM 21985</strain>
    </source>
</reference>
<evidence type="ECO:0000256" key="3">
    <source>
        <dbReference type="ARBA" id="ARBA00013080"/>
    </source>
</evidence>
<keyword evidence="5 8" id="KW-0457">Lysine biosynthesis</keyword>
<dbReference type="Proteomes" id="UP000317557">
    <property type="component" value="Unassembled WGS sequence"/>
</dbReference>
<evidence type="ECO:0000256" key="8">
    <source>
        <dbReference type="HAMAP-Rule" id="MF_00197"/>
    </source>
</evidence>
<dbReference type="HAMAP" id="MF_00197">
    <property type="entry name" value="DAP_epimerase"/>
    <property type="match status" value="1"/>
</dbReference>
<dbReference type="Gene3D" id="3.10.310.10">
    <property type="entry name" value="Diaminopimelate Epimerase, Chain A, domain 1"/>
    <property type="match status" value="2"/>
</dbReference>
<evidence type="ECO:0000256" key="2">
    <source>
        <dbReference type="ARBA" id="ARBA00010219"/>
    </source>
</evidence>
<dbReference type="PANTHER" id="PTHR31689">
    <property type="entry name" value="DIAMINOPIMELATE EPIMERASE, CHLOROPLASTIC"/>
    <property type="match status" value="1"/>
</dbReference>
<evidence type="ECO:0000256" key="5">
    <source>
        <dbReference type="ARBA" id="ARBA00023154"/>
    </source>
</evidence>
<evidence type="ECO:0000313" key="10">
    <source>
        <dbReference type="EMBL" id="SMO54525.1"/>
    </source>
</evidence>
<dbReference type="AlphaFoldDB" id="A0A521C5A1"/>
<evidence type="ECO:0000256" key="7">
    <source>
        <dbReference type="ARBA" id="ARBA00051712"/>
    </source>
</evidence>
<feature type="binding site" evidence="8">
    <location>
        <begin position="201"/>
        <end position="202"/>
    </location>
    <ligand>
        <name>substrate</name>
    </ligand>
</feature>
<dbReference type="GO" id="GO:0005829">
    <property type="term" value="C:cytosol"/>
    <property type="evidence" value="ECO:0007669"/>
    <property type="project" value="TreeGrafter"/>
</dbReference>
<feature type="site" description="Could be important to modulate the pK values of the two catalytic cysteine residues" evidence="8">
    <location>
        <position position="147"/>
    </location>
</feature>
<feature type="binding site" evidence="8">
    <location>
        <begin position="79"/>
        <end position="80"/>
    </location>
    <ligand>
        <name>substrate</name>
    </ligand>
</feature>
<evidence type="ECO:0000256" key="1">
    <source>
        <dbReference type="ARBA" id="ARBA00005196"/>
    </source>
</evidence>
<dbReference type="PANTHER" id="PTHR31689:SF0">
    <property type="entry name" value="DIAMINOPIMELATE EPIMERASE"/>
    <property type="match status" value="1"/>
</dbReference>
<protein>
    <recommendedName>
        <fullName evidence="3 8">Diaminopimelate epimerase</fullName>
        <shortName evidence="8">DAP epimerase</shortName>
        <ecNumber evidence="3 8">5.1.1.7</ecNumber>
    </recommendedName>
    <alternativeName>
        <fullName evidence="8">PLP-independent amino acid racemase</fullName>
    </alternativeName>
</protein>
<evidence type="ECO:0000256" key="4">
    <source>
        <dbReference type="ARBA" id="ARBA00022605"/>
    </source>
</evidence>
<dbReference type="NCBIfam" id="TIGR00652">
    <property type="entry name" value="DapF"/>
    <property type="match status" value="1"/>
</dbReference>
<feature type="active site" description="Proton acceptor" evidence="8">
    <location>
        <position position="211"/>
    </location>
</feature>
<comment type="similarity">
    <text evidence="2 8">Belongs to the diaminopimelate epimerase family.</text>
</comment>
<dbReference type="EC" id="5.1.1.7" evidence="3 8"/>
<comment type="function">
    <text evidence="8">Catalyzes the stereoinversion of LL-2,6-diaminopimelate (L,L-DAP) to meso-diaminopimelate (meso-DAP), a precursor of L-lysine and an essential component of the bacterial peptidoglycan.</text>
</comment>
<dbReference type="UniPathway" id="UPA00034">
    <property type="reaction ID" value="UER00025"/>
</dbReference>
<evidence type="ECO:0000256" key="9">
    <source>
        <dbReference type="PROSITE-ProRule" id="PRU10125"/>
    </source>
</evidence>
<organism evidence="10 11">
    <name type="scientific">Gracilimonas mengyeensis</name>
    <dbReference type="NCBI Taxonomy" id="1302730"/>
    <lineage>
        <taxon>Bacteria</taxon>
        <taxon>Pseudomonadati</taxon>
        <taxon>Balneolota</taxon>
        <taxon>Balneolia</taxon>
        <taxon>Balneolales</taxon>
        <taxon>Balneolaceae</taxon>
        <taxon>Gracilimonas</taxon>
    </lineage>
</organism>
<evidence type="ECO:0000313" key="11">
    <source>
        <dbReference type="Proteomes" id="UP000317557"/>
    </source>
</evidence>
<dbReference type="RefSeq" id="WP_142453774.1">
    <property type="nucleotide sequence ID" value="NZ_FXTP01000004.1"/>
</dbReference>
<feature type="site" description="Could be important to modulate the pK values of the two catalytic cysteine residues" evidence="8">
    <location>
        <position position="201"/>
    </location>
</feature>
<feature type="binding site" evidence="8">
    <location>
        <position position="14"/>
    </location>
    <ligand>
        <name>substrate</name>
    </ligand>
</feature>
<keyword evidence="11" id="KW-1185">Reference proteome</keyword>
<feature type="active site" evidence="9">
    <location>
        <position position="78"/>
    </location>
</feature>
<evidence type="ECO:0000256" key="6">
    <source>
        <dbReference type="ARBA" id="ARBA00023235"/>
    </source>
</evidence>
<comment type="pathway">
    <text evidence="1 8">Amino-acid biosynthesis; L-lysine biosynthesis via DAP pathway; DL-2,6-diaminopimelate from LL-2,6-diaminopimelate: step 1/1.</text>
</comment>
<feature type="binding site" evidence="8">
    <location>
        <position position="69"/>
    </location>
    <ligand>
        <name>substrate</name>
    </ligand>
</feature>
<keyword evidence="4 8" id="KW-0028">Amino-acid biosynthesis</keyword>
<dbReference type="GO" id="GO:0009089">
    <property type="term" value="P:lysine biosynthetic process via diaminopimelate"/>
    <property type="evidence" value="ECO:0007669"/>
    <property type="project" value="UniProtKB-UniRule"/>
</dbReference>
<comment type="catalytic activity">
    <reaction evidence="7 8">
        <text>(2S,6S)-2,6-diaminopimelate = meso-2,6-diaminopimelate</text>
        <dbReference type="Rhea" id="RHEA:15393"/>
        <dbReference type="ChEBI" id="CHEBI:57609"/>
        <dbReference type="ChEBI" id="CHEBI:57791"/>
        <dbReference type="EC" id="5.1.1.7"/>
    </reaction>
</comment>
<keyword evidence="8" id="KW-0963">Cytoplasm</keyword>
<dbReference type="InterPro" id="IPR001653">
    <property type="entry name" value="DAP_epimerase_DapF"/>
</dbReference>
<dbReference type="PROSITE" id="PS01326">
    <property type="entry name" value="DAP_EPIMERASE"/>
    <property type="match status" value="1"/>
</dbReference>
<accession>A0A521C5A1</accession>